<feature type="compositionally biased region" description="Basic and acidic residues" evidence="1">
    <location>
        <begin position="42"/>
        <end position="61"/>
    </location>
</feature>
<comment type="caution">
    <text evidence="2">The sequence shown here is derived from an EMBL/GenBank/DDBJ whole genome shotgun (WGS) entry which is preliminary data.</text>
</comment>
<evidence type="ECO:0000256" key="1">
    <source>
        <dbReference type="SAM" id="MobiDB-lite"/>
    </source>
</evidence>
<dbReference type="RefSeq" id="WP_344123534.1">
    <property type="nucleotide sequence ID" value="NZ_BAAABW010000038.1"/>
</dbReference>
<feature type="region of interest" description="Disordered" evidence="1">
    <location>
        <begin position="40"/>
        <end position="61"/>
    </location>
</feature>
<accession>A0ABN0XYQ6</accession>
<dbReference type="EMBL" id="BAAABW010000038">
    <property type="protein sequence ID" value="GAA0377058.1"/>
    <property type="molecule type" value="Genomic_DNA"/>
</dbReference>
<proteinExistence type="predicted"/>
<evidence type="ECO:0000313" key="3">
    <source>
        <dbReference type="Proteomes" id="UP001500063"/>
    </source>
</evidence>
<dbReference type="Proteomes" id="UP001500063">
    <property type="component" value="Unassembled WGS sequence"/>
</dbReference>
<name>A0ABN0XYQ6_9ACTN</name>
<organism evidence="2 3">
    <name type="scientific">Streptomyces blastmyceticus</name>
    <dbReference type="NCBI Taxonomy" id="68180"/>
    <lineage>
        <taxon>Bacteria</taxon>
        <taxon>Bacillati</taxon>
        <taxon>Actinomycetota</taxon>
        <taxon>Actinomycetes</taxon>
        <taxon>Kitasatosporales</taxon>
        <taxon>Streptomycetaceae</taxon>
        <taxon>Streptomyces</taxon>
    </lineage>
</organism>
<reference evidence="2 3" key="1">
    <citation type="journal article" date="2019" name="Int. J. Syst. Evol. Microbiol.">
        <title>The Global Catalogue of Microorganisms (GCM) 10K type strain sequencing project: providing services to taxonomists for standard genome sequencing and annotation.</title>
        <authorList>
            <consortium name="The Broad Institute Genomics Platform"/>
            <consortium name="The Broad Institute Genome Sequencing Center for Infectious Disease"/>
            <person name="Wu L."/>
            <person name="Ma J."/>
        </authorList>
    </citation>
    <scope>NUCLEOTIDE SEQUENCE [LARGE SCALE GENOMIC DNA]</scope>
    <source>
        <strain evidence="2 3">JCM 4565</strain>
    </source>
</reference>
<keyword evidence="3" id="KW-1185">Reference proteome</keyword>
<gene>
    <name evidence="2" type="ORF">GCM10010319_64530</name>
</gene>
<sequence>MADDDPASLPGQCRYCRAVGSFDGCPMRGIPGRCRRVVLGGRPEDYRHPRRERQRDERTRR</sequence>
<protein>
    <submittedName>
        <fullName evidence="2">Uncharacterized protein</fullName>
    </submittedName>
</protein>
<evidence type="ECO:0000313" key="2">
    <source>
        <dbReference type="EMBL" id="GAA0377058.1"/>
    </source>
</evidence>